<evidence type="ECO:0000313" key="2">
    <source>
        <dbReference type="Proteomes" id="UP000501568"/>
    </source>
</evidence>
<evidence type="ECO:0000313" key="1">
    <source>
        <dbReference type="EMBL" id="QIG81756.1"/>
    </source>
</evidence>
<dbReference type="AlphaFoldDB" id="A0A6G6YB01"/>
<dbReference type="Gene3D" id="3.10.28.20">
    <property type="entry name" value="Acetamidase/Formamidase-like domains"/>
    <property type="match status" value="1"/>
</dbReference>
<organism evidence="1 2">
    <name type="scientific">Stakelama tenebrarum</name>
    <dbReference type="NCBI Taxonomy" id="2711215"/>
    <lineage>
        <taxon>Bacteria</taxon>
        <taxon>Pseudomonadati</taxon>
        <taxon>Pseudomonadota</taxon>
        <taxon>Alphaproteobacteria</taxon>
        <taxon>Sphingomonadales</taxon>
        <taxon>Sphingomonadaceae</taxon>
        <taxon>Stakelama</taxon>
    </lineage>
</organism>
<keyword evidence="2" id="KW-1185">Reference proteome</keyword>
<protein>
    <submittedName>
        <fullName evidence="1">Acetamidase/formamidase family protein</fullName>
    </submittedName>
</protein>
<sequence length="316" mass="34012">MDWGYLDASLRPVATVRSGDSVTVSTISGSRAELPTRSDLPVLDRHRAVLDAVSPEMGPHILTGPIAVEGAQPGDSLEVRIEDIALIQRWGYNYTKPLLGALPERFPDRQLYHIDLDPETETGHCPWGTRLPLRPFFGVMAVAPDAAYGRVSTIQPREYGGNIDNRDLVPGSRLFLPVFTEGALFSVGDGHACQGDGEVNLTALETALEGRMTLILHKHRSLALPRATTADDFITMAFCPDLDVAATKALDTMIDAIVACHPITPNEAYALCSLACNLRITQIVDGNKGVHAALPRHLLPGVSDTEFVFGSGATAP</sequence>
<gene>
    <name evidence="1" type="ORF">G5C33_03170</name>
</gene>
<dbReference type="Pfam" id="PF03069">
    <property type="entry name" value="FmdA_AmdA"/>
    <property type="match status" value="2"/>
</dbReference>
<name>A0A6G6YB01_9SPHN</name>
<dbReference type="KEGG" id="spzr:G5C33_03170"/>
<accession>A0A6G6YB01</accession>
<dbReference type="PANTHER" id="PTHR31891">
    <property type="entry name" value="FORMAMIDASE C869.04-RELATED"/>
    <property type="match status" value="1"/>
</dbReference>
<dbReference type="EMBL" id="CP049109">
    <property type="protein sequence ID" value="QIG81756.1"/>
    <property type="molecule type" value="Genomic_DNA"/>
</dbReference>
<dbReference type="PANTHER" id="PTHR31891:SF1">
    <property type="entry name" value="FORMAMIDASE C869.04-RELATED"/>
    <property type="match status" value="1"/>
</dbReference>
<dbReference type="Gene3D" id="2.60.120.580">
    <property type="entry name" value="Acetamidase/Formamidase-like domains"/>
    <property type="match status" value="2"/>
</dbReference>
<proteinExistence type="predicted"/>
<reference evidence="1 2" key="1">
    <citation type="submission" date="2020-02" db="EMBL/GenBank/DDBJ databases">
        <authorList>
            <person name="Zheng R.K."/>
            <person name="Sun C.M."/>
        </authorList>
    </citation>
    <scope>NUCLEOTIDE SEQUENCE [LARGE SCALE GENOMIC DNA]</scope>
    <source>
        <strain evidence="2">zrk23</strain>
    </source>
</reference>
<dbReference type="InterPro" id="IPR004304">
    <property type="entry name" value="FmdA_AmdA"/>
</dbReference>
<dbReference type="Proteomes" id="UP000501568">
    <property type="component" value="Chromosome"/>
</dbReference>
<dbReference type="SUPFAM" id="SSF141130">
    <property type="entry name" value="Acetamidase/Formamidase-like"/>
    <property type="match status" value="1"/>
</dbReference>
<dbReference type="GO" id="GO:0016811">
    <property type="term" value="F:hydrolase activity, acting on carbon-nitrogen (but not peptide) bonds, in linear amides"/>
    <property type="evidence" value="ECO:0007669"/>
    <property type="project" value="InterPro"/>
</dbReference>